<keyword evidence="4" id="KW-0408">Iron</keyword>
<evidence type="ECO:0000256" key="5">
    <source>
        <dbReference type="ARBA" id="ARBA00023014"/>
    </source>
</evidence>
<dbReference type="KEGG" id="pod:PODO_11660"/>
<evidence type="ECO:0000313" key="8">
    <source>
        <dbReference type="Proteomes" id="UP000187465"/>
    </source>
</evidence>
<dbReference type="GO" id="GO:0051536">
    <property type="term" value="F:iron-sulfur cluster binding"/>
    <property type="evidence" value="ECO:0007669"/>
    <property type="project" value="UniProtKB-KW"/>
</dbReference>
<evidence type="ECO:0000313" key="7">
    <source>
        <dbReference type="EMBL" id="OMD30111.1"/>
    </source>
</evidence>
<dbReference type="InterPro" id="IPR023404">
    <property type="entry name" value="rSAM_horseshoe"/>
</dbReference>
<sequence>MADRQSKRVACVIPPFYRLIESKNNRISPAMHYIAEILHRRGHAVTLINGDNAPDDHDYTERYSMTMNSWLMQERCTRGHESFDMVINELERFQPDYVFIGVGDVLMPTVELGSTQSCAYLAKEIKKRWGDKVTCIGYGHLLKHAKLKDTADLDTIIVGEGEDLAVSVVEGNARGMLPVKWAQQLNDLPILTDSYLAQKNKPEDWDYIMSMRGCPKRCTFCYQPSLRGCNVSFMSPERFVSEIRYRIEHMHVFGFYFSDMIFLPGLGKRTSEMLRLLIELKEEYPEFHWWAEARVDICVRQNILDKMKQSGCVHLKFGVEMANQRMLQVVNKGIRLTEVEEAFRMAAEAGIKRTAYILLGCPGFNDQDYIEMLPFFKALKADNYVININVPYVGTQLYEQVKEQLFDFGIYKDGEESYMHTSLVMQKFWGISDETRDSFFALQGEKDDAKVRNYKRKIVEKAAFIENDVLSFHE</sequence>
<dbReference type="SMART" id="SM00729">
    <property type="entry name" value="Elp3"/>
    <property type="match status" value="1"/>
</dbReference>
<dbReference type="SUPFAM" id="SSF102114">
    <property type="entry name" value="Radical SAM enzymes"/>
    <property type="match status" value="1"/>
</dbReference>
<dbReference type="SFLD" id="SFLDS00029">
    <property type="entry name" value="Radical_SAM"/>
    <property type="match status" value="1"/>
</dbReference>
<evidence type="ECO:0000256" key="1">
    <source>
        <dbReference type="ARBA" id="ARBA00001966"/>
    </source>
</evidence>
<name>A0A1R0X687_9BACL</name>
<feature type="domain" description="Radical SAM core" evidence="6">
    <location>
        <begin position="200"/>
        <end position="427"/>
    </location>
</feature>
<dbReference type="GO" id="GO:0003824">
    <property type="term" value="F:catalytic activity"/>
    <property type="evidence" value="ECO:0007669"/>
    <property type="project" value="InterPro"/>
</dbReference>
<dbReference type="GO" id="GO:0046872">
    <property type="term" value="F:metal ion binding"/>
    <property type="evidence" value="ECO:0007669"/>
    <property type="project" value="UniProtKB-KW"/>
</dbReference>
<dbReference type="AlphaFoldDB" id="A0A1R0X687"/>
<dbReference type="PANTHER" id="PTHR43409">
    <property type="entry name" value="ANAEROBIC MAGNESIUM-PROTOPORPHYRIN IX MONOMETHYL ESTER CYCLASE-RELATED"/>
    <property type="match status" value="1"/>
</dbReference>
<accession>A0A1R0X687</accession>
<dbReference type="Gene3D" id="3.80.30.20">
    <property type="entry name" value="tm_1862 like domain"/>
    <property type="match status" value="1"/>
</dbReference>
<evidence type="ECO:0000256" key="2">
    <source>
        <dbReference type="ARBA" id="ARBA00022691"/>
    </source>
</evidence>
<dbReference type="PROSITE" id="PS51918">
    <property type="entry name" value="RADICAL_SAM"/>
    <property type="match status" value="1"/>
</dbReference>
<comment type="caution">
    <text evidence="7">The sequence shown here is derived from an EMBL/GenBank/DDBJ whole genome shotgun (WGS) entry which is preliminary data.</text>
</comment>
<evidence type="ECO:0000259" key="6">
    <source>
        <dbReference type="PROSITE" id="PS51918"/>
    </source>
</evidence>
<dbReference type="InterPro" id="IPR007197">
    <property type="entry name" value="rSAM"/>
</dbReference>
<keyword evidence="5" id="KW-0411">Iron-sulfur</keyword>
<gene>
    <name evidence="7" type="ORF">BJP51_21430</name>
</gene>
<dbReference type="PANTHER" id="PTHR43409:SF7">
    <property type="entry name" value="BLL1977 PROTEIN"/>
    <property type="match status" value="1"/>
</dbReference>
<organism evidence="7 8">
    <name type="scientific">Paenibacillus odorifer</name>
    <dbReference type="NCBI Taxonomy" id="189426"/>
    <lineage>
        <taxon>Bacteria</taxon>
        <taxon>Bacillati</taxon>
        <taxon>Bacillota</taxon>
        <taxon>Bacilli</taxon>
        <taxon>Bacillales</taxon>
        <taxon>Paenibacillaceae</taxon>
        <taxon>Paenibacillus</taxon>
    </lineage>
</organism>
<dbReference type="GeneID" id="31570864"/>
<protein>
    <recommendedName>
        <fullName evidence="6">Radical SAM core domain-containing protein</fullName>
    </recommendedName>
</protein>
<proteinExistence type="predicted"/>
<dbReference type="CDD" id="cd01335">
    <property type="entry name" value="Radical_SAM"/>
    <property type="match status" value="1"/>
</dbReference>
<evidence type="ECO:0000256" key="4">
    <source>
        <dbReference type="ARBA" id="ARBA00023004"/>
    </source>
</evidence>
<evidence type="ECO:0000256" key="3">
    <source>
        <dbReference type="ARBA" id="ARBA00022723"/>
    </source>
</evidence>
<dbReference type="InterPro" id="IPR058240">
    <property type="entry name" value="rSAM_sf"/>
</dbReference>
<keyword evidence="3" id="KW-0479">Metal-binding</keyword>
<dbReference type="InterPro" id="IPR006638">
    <property type="entry name" value="Elp3/MiaA/NifB-like_rSAM"/>
</dbReference>
<keyword evidence="2" id="KW-0949">S-adenosyl-L-methionine</keyword>
<dbReference type="Proteomes" id="UP000187465">
    <property type="component" value="Unassembled WGS sequence"/>
</dbReference>
<dbReference type="InterPro" id="IPR051198">
    <property type="entry name" value="BchE-like"/>
</dbReference>
<reference evidence="7 8" key="1">
    <citation type="submission" date="2016-10" db="EMBL/GenBank/DDBJ databases">
        <title>Paenibacillus species isolates.</title>
        <authorList>
            <person name="Beno S.M."/>
        </authorList>
    </citation>
    <scope>NUCLEOTIDE SEQUENCE [LARGE SCALE GENOMIC DNA]</scope>
    <source>
        <strain evidence="7 8">FSL H7-0604</strain>
    </source>
</reference>
<dbReference type="SFLD" id="SFLDG01082">
    <property type="entry name" value="B12-binding_domain_containing"/>
    <property type="match status" value="1"/>
</dbReference>
<dbReference type="Pfam" id="PF04055">
    <property type="entry name" value="Radical_SAM"/>
    <property type="match status" value="1"/>
</dbReference>
<comment type="cofactor">
    <cofactor evidence="1">
        <name>[4Fe-4S] cluster</name>
        <dbReference type="ChEBI" id="CHEBI:49883"/>
    </cofactor>
</comment>
<dbReference type="EMBL" id="MKQP01000027">
    <property type="protein sequence ID" value="OMD30111.1"/>
    <property type="molecule type" value="Genomic_DNA"/>
</dbReference>
<dbReference type="RefSeq" id="WP_036685945.1">
    <property type="nucleotide sequence ID" value="NZ_CP009428.1"/>
</dbReference>